<accession>A0ABT2HX36</accession>
<protein>
    <submittedName>
        <fullName evidence="1">Uncharacterized protein</fullName>
    </submittedName>
</protein>
<sequence>MSLEEIARWQRQIVDAWWDALPRDGWTLTFAVWSRVVESTMREIAVIHEDGTETFVPFPESMTEAIVGYREALADPHGGGWPIAFQMRMNGEGEAQMRVVWNDQVWFGLHPGAPLQPPTDPTADVVPTPEMWRLELEMHPRAQDAIPDWWRFMVDGGQGAPSTSELDESGAQRVLVSRDEALASEMAIPGSVQLMDGAWGWDRLVEEVHDAVNKVVAASAHFDEAPGQPLEQSVLDDLTGEVMADLRSLHSEWPSGTPIRLLREWNERHGLRDPEGLGEVDPQVRVSEAAQRSLPLKNVMALLDGILLELGGYMLRVRCTRHASRP</sequence>
<dbReference type="RefSeq" id="WP_066082327.1">
    <property type="nucleotide sequence ID" value="NZ_JAFDPW010000001.1"/>
</dbReference>
<dbReference type="EMBL" id="JALXSQ010000018">
    <property type="protein sequence ID" value="MCT2042878.1"/>
    <property type="molecule type" value="Genomic_DNA"/>
</dbReference>
<reference evidence="1 2" key="1">
    <citation type="submission" date="2022-04" db="EMBL/GenBank/DDBJ databases">
        <title>Human microbiome associated bacterial genomes.</title>
        <authorList>
            <person name="Sandstrom S."/>
            <person name="Salamzade R."/>
            <person name="Kalan L.R."/>
        </authorList>
    </citation>
    <scope>NUCLEOTIDE SEQUENCE [LARGE SCALE GENOMIC DNA]</scope>
    <source>
        <strain evidence="2">p3-SID1799</strain>
    </source>
</reference>
<keyword evidence="2" id="KW-1185">Reference proteome</keyword>
<evidence type="ECO:0000313" key="1">
    <source>
        <dbReference type="EMBL" id="MCT2042878.1"/>
    </source>
</evidence>
<gene>
    <name evidence="1" type="ORF">M3D15_05965</name>
</gene>
<comment type="caution">
    <text evidence="1">The sequence shown here is derived from an EMBL/GenBank/DDBJ whole genome shotgun (WGS) entry which is preliminary data.</text>
</comment>
<organism evidence="1 2">
    <name type="scientific">Pseudoclavibacter albus</name>
    <dbReference type="NCBI Taxonomy" id="272241"/>
    <lineage>
        <taxon>Bacteria</taxon>
        <taxon>Bacillati</taxon>
        <taxon>Actinomycetota</taxon>
        <taxon>Actinomycetes</taxon>
        <taxon>Micrococcales</taxon>
        <taxon>Microbacteriaceae</taxon>
        <taxon>Pseudoclavibacter</taxon>
    </lineage>
</organism>
<proteinExistence type="predicted"/>
<name>A0ABT2HX36_9MICO</name>
<dbReference type="Proteomes" id="UP001525379">
    <property type="component" value="Unassembled WGS sequence"/>
</dbReference>
<evidence type="ECO:0000313" key="2">
    <source>
        <dbReference type="Proteomes" id="UP001525379"/>
    </source>
</evidence>